<evidence type="ECO:0000256" key="7">
    <source>
        <dbReference type="ARBA" id="ARBA00059736"/>
    </source>
</evidence>
<dbReference type="InterPro" id="IPR027417">
    <property type="entry name" value="P-loop_NTPase"/>
</dbReference>
<dbReference type="STRING" id="1528.SAMN04488579_10533"/>
<keyword evidence="5" id="KW-1278">Translocase</keyword>
<evidence type="ECO:0000313" key="12">
    <source>
        <dbReference type="Proteomes" id="UP000199652"/>
    </source>
</evidence>
<dbReference type="InterPro" id="IPR016300">
    <property type="entry name" value="ATPase_ArsA/GET3"/>
</dbReference>
<comment type="function">
    <text evidence="7">Anion-transporting ATPase. Catalyzes the extrusion of arsenite.</text>
</comment>
<dbReference type="GO" id="GO:0005524">
    <property type="term" value="F:ATP binding"/>
    <property type="evidence" value="ECO:0007669"/>
    <property type="project" value="UniProtKB-KW"/>
</dbReference>
<keyword evidence="3 11" id="KW-0067">ATP-binding</keyword>
<dbReference type="RefSeq" id="WP_090243880.1">
    <property type="nucleotide sequence ID" value="NZ_FNOU01000005.1"/>
</dbReference>
<proteinExistence type="inferred from homology"/>
<dbReference type="GO" id="GO:0015446">
    <property type="term" value="F:ATPase-coupled arsenite transmembrane transporter activity"/>
    <property type="evidence" value="ECO:0007669"/>
    <property type="project" value="UniProtKB-EC"/>
</dbReference>
<dbReference type="GO" id="GO:0016887">
    <property type="term" value="F:ATP hydrolysis activity"/>
    <property type="evidence" value="ECO:0007669"/>
    <property type="project" value="InterPro"/>
</dbReference>
<dbReference type="OrthoDB" id="9780677at2"/>
<gene>
    <name evidence="11" type="ORF">SAMN04488579_10533</name>
</gene>
<dbReference type="Proteomes" id="UP000199652">
    <property type="component" value="Unassembled WGS sequence"/>
</dbReference>
<dbReference type="Pfam" id="PF17886">
    <property type="entry name" value="ArsA_HSP20"/>
    <property type="match status" value="1"/>
</dbReference>
<organism evidence="11 12">
    <name type="scientific">Eubacterium barkeri</name>
    <name type="common">Clostridium barkeri</name>
    <dbReference type="NCBI Taxonomy" id="1528"/>
    <lineage>
        <taxon>Bacteria</taxon>
        <taxon>Bacillati</taxon>
        <taxon>Bacillota</taxon>
        <taxon>Clostridia</taxon>
        <taxon>Eubacteriales</taxon>
        <taxon>Eubacteriaceae</taxon>
        <taxon>Eubacterium</taxon>
    </lineage>
</organism>
<evidence type="ECO:0000259" key="9">
    <source>
        <dbReference type="Pfam" id="PF02374"/>
    </source>
</evidence>
<dbReference type="CDD" id="cd02035">
    <property type="entry name" value="ArsA"/>
    <property type="match status" value="1"/>
</dbReference>
<keyword evidence="12" id="KW-1185">Reference proteome</keyword>
<evidence type="ECO:0000256" key="1">
    <source>
        <dbReference type="ARBA" id="ARBA00011040"/>
    </source>
</evidence>
<protein>
    <recommendedName>
        <fullName evidence="8">arsenite-transporting ATPase</fullName>
        <ecNumber evidence="8">7.3.2.7</ecNumber>
    </recommendedName>
</protein>
<reference evidence="12" key="1">
    <citation type="submission" date="2016-10" db="EMBL/GenBank/DDBJ databases">
        <authorList>
            <person name="Varghese N."/>
            <person name="Submissions S."/>
        </authorList>
    </citation>
    <scope>NUCLEOTIDE SEQUENCE [LARGE SCALE GENOMIC DNA]</scope>
    <source>
        <strain evidence="12">VPI 5359</strain>
    </source>
</reference>
<feature type="domain" description="ArsA HSP20-like" evidence="10">
    <location>
        <begin position="327"/>
        <end position="385"/>
    </location>
</feature>
<evidence type="ECO:0000256" key="8">
    <source>
        <dbReference type="ARBA" id="ARBA00066752"/>
    </source>
</evidence>
<sequence>MRLLLYTGKGGVGKTSIAAATAFSLAKAGQRVLILSTDAAHSLGDSFEVSIGNAPVEVVPGLMALEIDAEAESEEAWGGLKAYFKRLLTAKNGEVLEAEELLAFPGFTELAALMRIQDYYEEGAYDVLVVDCAPTGETLSLLKYPEALGEVIEKVLPIKRKALKVLGPTMERTLKLPMPEDNIFDEFEVLNQRLKALRRLLTDHEVTSIRIVTTPESIVIAEAKRNFSFLHLYGYNADAVIVNRLFPGEALSGYFGKWQETQTQALESVMESFAPMAVFTLGLMPVELKGLEILAQAAAELYGSADPMDCFYQGTLYQIKKGSKGPVLLVDIPFMDKDALDLTQQGDEVVLRVKNQHRRILLPDQLKNREITGAIYREGYLQIQFTSHS</sequence>
<dbReference type="EC" id="7.3.2.7" evidence="8"/>
<dbReference type="Gene3D" id="2.60.40.790">
    <property type="match status" value="1"/>
</dbReference>
<keyword evidence="4" id="KW-0059">Arsenical resistance</keyword>
<dbReference type="SUPFAM" id="SSF52540">
    <property type="entry name" value="P-loop containing nucleoside triphosphate hydrolases"/>
    <property type="match status" value="1"/>
</dbReference>
<name>A0A1H3DLW7_EUBBA</name>
<dbReference type="Gene3D" id="3.40.50.300">
    <property type="entry name" value="P-loop containing nucleotide triphosphate hydrolases"/>
    <property type="match status" value="1"/>
</dbReference>
<dbReference type="InterPro" id="IPR008978">
    <property type="entry name" value="HSP20-like_chaperone"/>
</dbReference>
<dbReference type="InterPro" id="IPR025723">
    <property type="entry name" value="ArsA/GET3_ATPase-like"/>
</dbReference>
<comment type="catalytic activity">
    <reaction evidence="6">
        <text>arsenite(in) + ATP + H2O = arsenite(out) + ADP + phosphate + H(+)</text>
        <dbReference type="Rhea" id="RHEA:11348"/>
        <dbReference type="ChEBI" id="CHEBI:15377"/>
        <dbReference type="ChEBI" id="CHEBI:15378"/>
        <dbReference type="ChEBI" id="CHEBI:29242"/>
        <dbReference type="ChEBI" id="CHEBI:30616"/>
        <dbReference type="ChEBI" id="CHEBI:43474"/>
        <dbReference type="ChEBI" id="CHEBI:456216"/>
        <dbReference type="EC" id="7.3.2.7"/>
    </reaction>
</comment>
<dbReference type="Pfam" id="PF02374">
    <property type="entry name" value="ArsA_ATPase"/>
    <property type="match status" value="1"/>
</dbReference>
<dbReference type="AlphaFoldDB" id="A0A1H3DLW7"/>
<evidence type="ECO:0000256" key="2">
    <source>
        <dbReference type="ARBA" id="ARBA00022741"/>
    </source>
</evidence>
<evidence type="ECO:0000313" key="11">
    <source>
        <dbReference type="EMBL" id="SDX66664.1"/>
    </source>
</evidence>
<dbReference type="FunFam" id="3.40.50.300:FF:001801">
    <property type="entry name" value="Putative arsenical pump-driving ATPase"/>
    <property type="match status" value="1"/>
</dbReference>
<evidence type="ECO:0000256" key="4">
    <source>
        <dbReference type="ARBA" id="ARBA00022849"/>
    </source>
</evidence>
<evidence type="ECO:0000256" key="3">
    <source>
        <dbReference type="ARBA" id="ARBA00022840"/>
    </source>
</evidence>
<dbReference type="NCBIfam" id="TIGR00345">
    <property type="entry name" value="GET3_arsA_TRC40"/>
    <property type="match status" value="1"/>
</dbReference>
<evidence type="ECO:0000256" key="5">
    <source>
        <dbReference type="ARBA" id="ARBA00022967"/>
    </source>
</evidence>
<dbReference type="SUPFAM" id="SSF49764">
    <property type="entry name" value="HSP20-like chaperones"/>
    <property type="match status" value="1"/>
</dbReference>
<feature type="domain" description="ArsA/GET3 Anion-transporting ATPase-like" evidence="9">
    <location>
        <begin position="1"/>
        <end position="302"/>
    </location>
</feature>
<dbReference type="InterPro" id="IPR040612">
    <property type="entry name" value="ArsA_HSP20-like"/>
</dbReference>
<comment type="similarity">
    <text evidence="1">Belongs to the arsA ATPase family.</text>
</comment>
<dbReference type="PANTHER" id="PTHR10803:SF3">
    <property type="entry name" value="ATPASE GET3"/>
    <property type="match status" value="1"/>
</dbReference>
<dbReference type="PANTHER" id="PTHR10803">
    <property type="entry name" value="ARSENICAL PUMP-DRIVING ATPASE ARSENITE-TRANSLOCATING ATPASE"/>
    <property type="match status" value="1"/>
</dbReference>
<dbReference type="EMBL" id="FNOU01000005">
    <property type="protein sequence ID" value="SDX66664.1"/>
    <property type="molecule type" value="Genomic_DNA"/>
</dbReference>
<evidence type="ECO:0000256" key="6">
    <source>
        <dbReference type="ARBA" id="ARBA00052296"/>
    </source>
</evidence>
<keyword evidence="2" id="KW-0547">Nucleotide-binding</keyword>
<evidence type="ECO:0000259" key="10">
    <source>
        <dbReference type="Pfam" id="PF17886"/>
    </source>
</evidence>
<accession>A0A1H3DLW7</accession>